<feature type="compositionally biased region" description="Acidic residues" evidence="1">
    <location>
        <begin position="226"/>
        <end position="240"/>
    </location>
</feature>
<dbReference type="PANTHER" id="PTHR36901:SF1">
    <property type="entry name" value="F-BOX DOMAIN CONTAINING PROTEIN, EXPRESSED"/>
    <property type="match status" value="1"/>
</dbReference>
<dbReference type="Gramene" id="EER93931">
    <property type="protein sequence ID" value="EER93931"/>
    <property type="gene ID" value="SORBI_3001G192400"/>
</dbReference>
<organism evidence="4 5">
    <name type="scientific">Sorghum bicolor</name>
    <name type="common">Sorghum</name>
    <name type="synonym">Sorghum vulgare</name>
    <dbReference type="NCBI Taxonomy" id="4558"/>
    <lineage>
        <taxon>Eukaryota</taxon>
        <taxon>Viridiplantae</taxon>
        <taxon>Streptophyta</taxon>
        <taxon>Embryophyta</taxon>
        <taxon>Tracheophyta</taxon>
        <taxon>Spermatophyta</taxon>
        <taxon>Magnoliopsida</taxon>
        <taxon>Liliopsida</taxon>
        <taxon>Poales</taxon>
        <taxon>Poaceae</taxon>
        <taxon>PACMAD clade</taxon>
        <taxon>Panicoideae</taxon>
        <taxon>Andropogonodae</taxon>
        <taxon>Andropogoneae</taxon>
        <taxon>Sorghinae</taxon>
        <taxon>Sorghum</taxon>
    </lineage>
</organism>
<dbReference type="InterPro" id="IPR005174">
    <property type="entry name" value="KIB1-4_b-propeller"/>
</dbReference>
<reference evidence="4" key="2">
    <citation type="submission" date="2020-10" db="EMBL/GenBank/DDBJ databases">
        <authorList>
            <person name="Cooper E.A."/>
            <person name="Brenton Z.W."/>
            <person name="Flinn B.S."/>
            <person name="Jenkins J."/>
            <person name="Shu S."/>
            <person name="Flowers D."/>
            <person name="Luo F."/>
            <person name="Wang Y."/>
            <person name="Xia P."/>
            <person name="Barry K."/>
            <person name="Daum C."/>
            <person name="Lipzen A."/>
            <person name="Yoshinaga Y."/>
            <person name="Schmutz J."/>
            <person name="Saski C."/>
            <person name="Vermerris W."/>
            <person name="Kresovich S."/>
        </authorList>
    </citation>
    <scope>NUCLEOTIDE SEQUENCE</scope>
</reference>
<comment type="caution">
    <text evidence="4">The sequence shown here is derived from an EMBL/GenBank/DDBJ whole genome shotgun (WGS) entry which is preliminary data.</text>
</comment>
<name>A0A921V0Q8_SORBI</name>
<sequence length="401" mass="42708">MACGGRGGTGWSSLPADLLLTVFALLPSDVDRIRFRAVCAGWGAAAAAWRPRPWLVGSVTDRSGRAAGAMSSFWLSPGGGLLPFAANVPPGLDYLSSSSHGYLALSDPRISPKAILLLNPLTGRRVHLPPIGFFSNWLDLTTVVLSADPATAAEWAAVAVGFPTTCLAYYSSATGAWARLDFRVPGYAGVEHYEGRFYVAFKSRICICEVDGDAPAVIPLEHVDADGDADASDDDDDDDDKLPGGGRRVVDTHLVECGGQLLLVSVHDDVVYNSDDDVVGMAGLAVDDGGNKGGDARAVEAHRVEWLGDGAVRLVRVVDIGLNNLFLGRNRAFALSGAEFPCCRANCIFLVDRQGQPDGVVRVLGMESQSARHEETICQDDGRQGPSSTGWARRGWFFPNY</sequence>
<feature type="region of interest" description="Disordered" evidence="1">
    <location>
        <begin position="225"/>
        <end position="247"/>
    </location>
</feature>
<dbReference type="InterPro" id="IPR036047">
    <property type="entry name" value="F-box-like_dom_sf"/>
</dbReference>
<evidence type="ECO:0000313" key="4">
    <source>
        <dbReference type="EMBL" id="KAG0548846.1"/>
    </source>
</evidence>
<feature type="domain" description="KIB1-4 beta-propeller" evidence="3">
    <location>
        <begin position="95"/>
        <end position="356"/>
    </location>
</feature>
<keyword evidence="2" id="KW-0732">Signal</keyword>
<dbReference type="KEGG" id="sbi:8065684"/>
<dbReference type="OMA" id="AHLVECD"/>
<feature type="signal peptide" evidence="2">
    <location>
        <begin position="1"/>
        <end position="32"/>
    </location>
</feature>
<evidence type="ECO:0000256" key="1">
    <source>
        <dbReference type="SAM" id="MobiDB-lite"/>
    </source>
</evidence>
<protein>
    <recommendedName>
        <fullName evidence="3">KIB1-4 beta-propeller domain-containing protein</fullName>
    </recommendedName>
</protein>
<evidence type="ECO:0000259" key="3">
    <source>
        <dbReference type="Pfam" id="PF03478"/>
    </source>
</evidence>
<feature type="chain" id="PRO_5037365621" description="KIB1-4 beta-propeller domain-containing protein" evidence="2">
    <location>
        <begin position="33"/>
        <end position="401"/>
    </location>
</feature>
<dbReference type="OrthoDB" id="600964at2759"/>
<proteinExistence type="predicted"/>
<dbReference type="Gene3D" id="1.20.1280.50">
    <property type="match status" value="1"/>
</dbReference>
<gene>
    <name evidence="4" type="ORF">BDA96_01G202700</name>
</gene>
<reference evidence="4" key="1">
    <citation type="journal article" date="2019" name="BMC Genomics">
        <title>A new reference genome for Sorghum bicolor reveals high levels of sequence similarity between sweet and grain genotypes: implications for the genetics of sugar metabolism.</title>
        <authorList>
            <person name="Cooper E.A."/>
            <person name="Brenton Z.W."/>
            <person name="Flinn B.S."/>
            <person name="Jenkins J."/>
            <person name="Shu S."/>
            <person name="Flowers D."/>
            <person name="Luo F."/>
            <person name="Wang Y."/>
            <person name="Xia P."/>
            <person name="Barry K."/>
            <person name="Daum C."/>
            <person name="Lipzen A."/>
            <person name="Yoshinaga Y."/>
            <person name="Schmutz J."/>
            <person name="Saski C."/>
            <person name="Vermerris W."/>
            <person name="Kresovich S."/>
        </authorList>
    </citation>
    <scope>NUCLEOTIDE SEQUENCE</scope>
</reference>
<evidence type="ECO:0000256" key="2">
    <source>
        <dbReference type="SAM" id="SignalP"/>
    </source>
</evidence>
<accession>A0A921V0Q8</accession>
<dbReference type="EMBL" id="CM027680">
    <property type="protein sequence ID" value="KAG0548846.1"/>
    <property type="molecule type" value="Genomic_DNA"/>
</dbReference>
<dbReference type="PANTHER" id="PTHR36901">
    <property type="entry name" value="F-BOX DOMAIN CONTAINING PROTEIN, EXPRESSED-RELATED"/>
    <property type="match status" value="1"/>
</dbReference>
<dbReference type="SUPFAM" id="SSF81383">
    <property type="entry name" value="F-box domain"/>
    <property type="match status" value="1"/>
</dbReference>
<evidence type="ECO:0000313" key="5">
    <source>
        <dbReference type="Proteomes" id="UP000807115"/>
    </source>
</evidence>
<dbReference type="AlphaFoldDB" id="A0A921V0Q8"/>
<dbReference type="Proteomes" id="UP000807115">
    <property type="component" value="Chromosome 1"/>
</dbReference>
<dbReference type="Pfam" id="PF03478">
    <property type="entry name" value="Beta-prop_KIB1-4"/>
    <property type="match status" value="1"/>
</dbReference>